<dbReference type="EMBL" id="AP014879">
    <property type="protein sequence ID" value="BAV34744.1"/>
    <property type="molecule type" value="Genomic_DNA"/>
</dbReference>
<name>A0A1B4XIX7_9GAMM</name>
<reference evidence="2 3" key="1">
    <citation type="submission" date="2015-05" db="EMBL/GenBank/DDBJ databases">
        <title>Complete genome sequence of a sulfur-oxidizing gammaproteobacterium strain HA5.</title>
        <authorList>
            <person name="Miura A."/>
            <person name="Kojima H."/>
            <person name="Fukui M."/>
        </authorList>
    </citation>
    <scope>NUCLEOTIDE SEQUENCE [LARGE SCALE GENOMIC DNA]</scope>
    <source>
        <strain evidence="2 3">HA5</strain>
    </source>
</reference>
<dbReference type="InterPro" id="IPR007607">
    <property type="entry name" value="BacA/B"/>
</dbReference>
<dbReference type="OrthoDB" id="5294247at2"/>
<dbReference type="AlphaFoldDB" id="A0A1B4XIX7"/>
<dbReference type="KEGG" id="slim:SCL_2467"/>
<keyword evidence="3" id="KW-1185">Reference proteome</keyword>
<dbReference type="Pfam" id="PF04519">
    <property type="entry name" value="Bactofilin"/>
    <property type="match status" value="1"/>
</dbReference>
<comment type="similarity">
    <text evidence="1">Belongs to the bactofilin family.</text>
</comment>
<evidence type="ECO:0000313" key="3">
    <source>
        <dbReference type="Proteomes" id="UP000243180"/>
    </source>
</evidence>
<sequence>MKIEEILKSFGRKQRRRTLDRIENFTTMIGADSVYMGVFQGKDNHIVYGEVQGECDLEGILVLGEGSHWKGNIRATSVVIAGRVEGDIQATEKLELARTAQVHGRITSPVVAIARGAVHEGSVRMAKQTQITRFVDRRETPDKDRDRG</sequence>
<protein>
    <submittedName>
        <fullName evidence="2">Polymer-forming cytoskeletal family protein</fullName>
    </submittedName>
</protein>
<gene>
    <name evidence="2" type="ORF">SCL_2467</name>
</gene>
<dbReference type="InParanoid" id="A0A1B4XIX7"/>
<dbReference type="RefSeq" id="WP_096361451.1">
    <property type="nucleotide sequence ID" value="NZ_AP014879.1"/>
</dbReference>
<organism evidence="2 3">
    <name type="scientific">Sulfuricaulis limicola</name>
    <dbReference type="NCBI Taxonomy" id="1620215"/>
    <lineage>
        <taxon>Bacteria</taxon>
        <taxon>Pseudomonadati</taxon>
        <taxon>Pseudomonadota</taxon>
        <taxon>Gammaproteobacteria</taxon>
        <taxon>Acidiferrobacterales</taxon>
        <taxon>Acidiferrobacteraceae</taxon>
        <taxon>Sulfuricaulis</taxon>
    </lineage>
</organism>
<dbReference type="PANTHER" id="PTHR35024:SF4">
    <property type="entry name" value="POLYMER-FORMING CYTOSKELETAL PROTEIN"/>
    <property type="match status" value="1"/>
</dbReference>
<proteinExistence type="inferred from homology"/>
<evidence type="ECO:0000256" key="1">
    <source>
        <dbReference type="ARBA" id="ARBA00044755"/>
    </source>
</evidence>
<dbReference type="Proteomes" id="UP000243180">
    <property type="component" value="Chromosome"/>
</dbReference>
<evidence type="ECO:0000313" key="2">
    <source>
        <dbReference type="EMBL" id="BAV34744.1"/>
    </source>
</evidence>
<accession>A0A1B4XIX7</accession>
<dbReference type="PANTHER" id="PTHR35024">
    <property type="entry name" value="HYPOTHETICAL CYTOSOLIC PROTEIN"/>
    <property type="match status" value="1"/>
</dbReference>